<organism evidence="1 2">
    <name type="scientific">Commensalibacter oyaizuii</name>
    <dbReference type="NCBI Taxonomy" id="3043873"/>
    <lineage>
        <taxon>Bacteria</taxon>
        <taxon>Pseudomonadati</taxon>
        <taxon>Pseudomonadota</taxon>
        <taxon>Alphaproteobacteria</taxon>
        <taxon>Acetobacterales</taxon>
        <taxon>Acetobacteraceae</taxon>
    </lineage>
</organism>
<dbReference type="Proteomes" id="UP001431634">
    <property type="component" value="Unassembled WGS sequence"/>
</dbReference>
<proteinExistence type="predicted"/>
<evidence type="ECO:0000313" key="1">
    <source>
        <dbReference type="EMBL" id="MDI2091467.1"/>
    </source>
</evidence>
<comment type="caution">
    <text evidence="1">The sequence shown here is derived from an EMBL/GenBank/DDBJ whole genome shotgun (WGS) entry which is preliminary data.</text>
</comment>
<keyword evidence="2" id="KW-1185">Reference proteome</keyword>
<reference evidence="1" key="1">
    <citation type="submission" date="2023-05" db="EMBL/GenBank/DDBJ databases">
        <title>Whole genome sequence of Commensalibacter sp.</title>
        <authorList>
            <person name="Charoenyingcharoen P."/>
            <person name="Yukphan P."/>
        </authorList>
    </citation>
    <scope>NUCLEOTIDE SEQUENCE</scope>
    <source>
        <strain evidence="1">TBRC 16381</strain>
    </source>
</reference>
<dbReference type="RefSeq" id="WP_281448559.1">
    <property type="nucleotide sequence ID" value="NZ_JASBAO010000001.1"/>
</dbReference>
<protein>
    <submittedName>
        <fullName evidence="1">Uncharacterized protein</fullName>
    </submittedName>
</protein>
<name>A0ABT6Q2Y4_9PROT</name>
<gene>
    <name evidence="1" type="ORF">QJV27_08830</name>
</gene>
<accession>A0ABT6Q2Y4</accession>
<dbReference type="EMBL" id="JASBAO010000001">
    <property type="protein sequence ID" value="MDI2091467.1"/>
    <property type="molecule type" value="Genomic_DNA"/>
</dbReference>
<evidence type="ECO:0000313" key="2">
    <source>
        <dbReference type="Proteomes" id="UP001431634"/>
    </source>
</evidence>
<sequence length="186" mass="19700">MVQISGDYINNGSSMPVPMGLTILGRPYGNYNAGCTLCVFSGSGGMNGAEGQAAISGIDYRGGANAVANGDMATVGFYHYEENSSARIVAQAASFGPDVVTLSSPMKNLQMSQLHQGMYIAINVINRNIPVNTALLTSRSYRGFIKSWDANHIYVYGWAVLASGNAANGQVPDVKDVNYLDDQLSS</sequence>